<name>A0AAN7P4K5_9COLE</name>
<protein>
    <submittedName>
        <fullName evidence="1">Uncharacterized protein</fullName>
    </submittedName>
</protein>
<dbReference type="GO" id="GO:0005811">
    <property type="term" value="C:lipid droplet"/>
    <property type="evidence" value="ECO:0007669"/>
    <property type="project" value="TreeGrafter"/>
</dbReference>
<organism evidence="1 2">
    <name type="scientific">Aquatica leii</name>
    <dbReference type="NCBI Taxonomy" id="1421715"/>
    <lineage>
        <taxon>Eukaryota</taxon>
        <taxon>Metazoa</taxon>
        <taxon>Ecdysozoa</taxon>
        <taxon>Arthropoda</taxon>
        <taxon>Hexapoda</taxon>
        <taxon>Insecta</taxon>
        <taxon>Pterygota</taxon>
        <taxon>Neoptera</taxon>
        <taxon>Endopterygota</taxon>
        <taxon>Coleoptera</taxon>
        <taxon>Polyphaga</taxon>
        <taxon>Elateriformia</taxon>
        <taxon>Elateroidea</taxon>
        <taxon>Lampyridae</taxon>
        <taxon>Luciolinae</taxon>
        <taxon>Aquatica</taxon>
    </lineage>
</organism>
<dbReference type="EMBL" id="JARPUR010000006">
    <property type="protein sequence ID" value="KAK4874176.1"/>
    <property type="molecule type" value="Genomic_DNA"/>
</dbReference>
<dbReference type="InterPro" id="IPR036291">
    <property type="entry name" value="NAD(P)-bd_dom_sf"/>
</dbReference>
<dbReference type="PANTHER" id="PTHR24322">
    <property type="entry name" value="PKSB"/>
    <property type="match status" value="1"/>
</dbReference>
<comment type="caution">
    <text evidence="1">The sequence shown here is derived from an EMBL/GenBank/DDBJ whole genome shotgun (WGS) entry which is preliminary data.</text>
</comment>
<evidence type="ECO:0000313" key="1">
    <source>
        <dbReference type="EMBL" id="KAK4874176.1"/>
    </source>
</evidence>
<dbReference type="Proteomes" id="UP001353858">
    <property type="component" value="Unassembled WGS sequence"/>
</dbReference>
<sequence length="328" mass="36754">MIKTRVLYKLETINTEEKNLSSETVVVTNGSTGIGLTLAVKLAKLHANVGIWDKDEHALYNTQRFAKFNLNVNLIPFVCNMANKDDIYKAAEETKKELGRVSTVINTVTRASEKLFMNTSDDFLESVFQSNVLSQMWLTKAFLPNMTDVNSGRFIVISSMAGHMGIHKLTDYCASNAAVINFMMALRAELDNEGSSGIITTVVCPYFVKSSNLHKHTKLRLIRAVGKDDVADKTIQAMLNNESMVFLPNLFKYQACMRWLCPNFLSKFLKNLLIKDSNSSCVSKPLVEINPSDYISAIDDNNKTRSVCELSNIPPIETTQEICKNKEI</sequence>
<dbReference type="Gene3D" id="3.40.50.720">
    <property type="entry name" value="NAD(P)-binding Rossmann-like Domain"/>
    <property type="match status" value="1"/>
</dbReference>
<gene>
    <name evidence="1" type="ORF">RN001_013536</name>
</gene>
<evidence type="ECO:0000313" key="2">
    <source>
        <dbReference type="Proteomes" id="UP001353858"/>
    </source>
</evidence>
<dbReference type="PANTHER" id="PTHR24322:SF748">
    <property type="entry name" value="FI23927P1-RELATED"/>
    <property type="match status" value="1"/>
</dbReference>
<dbReference type="InterPro" id="IPR002347">
    <property type="entry name" value="SDR_fam"/>
</dbReference>
<proteinExistence type="predicted"/>
<dbReference type="GO" id="GO:0016616">
    <property type="term" value="F:oxidoreductase activity, acting on the CH-OH group of donors, NAD or NADP as acceptor"/>
    <property type="evidence" value="ECO:0007669"/>
    <property type="project" value="TreeGrafter"/>
</dbReference>
<dbReference type="SUPFAM" id="SSF51735">
    <property type="entry name" value="NAD(P)-binding Rossmann-fold domains"/>
    <property type="match status" value="1"/>
</dbReference>
<reference evidence="2" key="1">
    <citation type="submission" date="2023-01" db="EMBL/GenBank/DDBJ databases">
        <title>Key to firefly adult light organ development and bioluminescence: homeobox transcription factors regulate luciferase expression and transportation to peroxisome.</title>
        <authorList>
            <person name="Fu X."/>
        </authorList>
    </citation>
    <scope>NUCLEOTIDE SEQUENCE [LARGE SCALE GENOMIC DNA]</scope>
</reference>
<dbReference type="Pfam" id="PF00106">
    <property type="entry name" value="adh_short"/>
    <property type="match status" value="1"/>
</dbReference>
<keyword evidence="2" id="KW-1185">Reference proteome</keyword>
<dbReference type="PRINTS" id="PR00081">
    <property type="entry name" value="GDHRDH"/>
</dbReference>
<accession>A0AAN7P4K5</accession>
<dbReference type="AlphaFoldDB" id="A0AAN7P4K5"/>